<evidence type="ECO:0000256" key="3">
    <source>
        <dbReference type="ARBA" id="ARBA00022448"/>
    </source>
</evidence>
<evidence type="ECO:0000256" key="7">
    <source>
        <dbReference type="ARBA" id="ARBA00023136"/>
    </source>
</evidence>
<dbReference type="PANTHER" id="PTHR42929">
    <property type="entry name" value="INNER MEMBRANE ABC TRANSPORTER PERMEASE PROTEIN YDCU-RELATED-RELATED"/>
    <property type="match status" value="1"/>
</dbReference>
<evidence type="ECO:0000313" key="9">
    <source>
        <dbReference type="EMBL" id="KKL57383.1"/>
    </source>
</evidence>
<evidence type="ECO:0000256" key="1">
    <source>
        <dbReference type="ARBA" id="ARBA00004651"/>
    </source>
</evidence>
<dbReference type="InterPro" id="IPR035906">
    <property type="entry name" value="MetI-like_sf"/>
</dbReference>
<feature type="non-terminal residue" evidence="9">
    <location>
        <position position="99"/>
    </location>
</feature>
<evidence type="ECO:0000256" key="6">
    <source>
        <dbReference type="ARBA" id="ARBA00022989"/>
    </source>
</evidence>
<keyword evidence="5 8" id="KW-0812">Transmembrane</keyword>
<keyword evidence="3" id="KW-0813">Transport</keyword>
<proteinExistence type="inferred from homology"/>
<sequence length="99" mass="11297">MRRDPLFIVLTIIMTLLLLLFVVYPLGSVLITSFRLEGRLSLGNYADFFRYSYYYRSMLNSLMLGIVTTVIILVIAFSLSYTISKTNLPLKGFLKTASL</sequence>
<keyword evidence="7 8" id="KW-0472">Membrane</keyword>
<reference evidence="9" key="1">
    <citation type="journal article" date="2015" name="Nature">
        <title>Complex archaea that bridge the gap between prokaryotes and eukaryotes.</title>
        <authorList>
            <person name="Spang A."/>
            <person name="Saw J.H."/>
            <person name="Jorgensen S.L."/>
            <person name="Zaremba-Niedzwiedzka K."/>
            <person name="Martijn J."/>
            <person name="Lind A.E."/>
            <person name="van Eijk R."/>
            <person name="Schleper C."/>
            <person name="Guy L."/>
            <person name="Ettema T.J."/>
        </authorList>
    </citation>
    <scope>NUCLEOTIDE SEQUENCE</scope>
</reference>
<dbReference type="Gene3D" id="1.10.3720.10">
    <property type="entry name" value="MetI-like"/>
    <property type="match status" value="1"/>
</dbReference>
<keyword evidence="6 8" id="KW-1133">Transmembrane helix</keyword>
<accession>A0A0F9D6M3</accession>
<feature type="transmembrane region" description="Helical" evidence="8">
    <location>
        <begin position="6"/>
        <end position="31"/>
    </location>
</feature>
<comment type="caution">
    <text evidence="9">The sequence shown here is derived from an EMBL/GenBank/DDBJ whole genome shotgun (WGS) entry which is preliminary data.</text>
</comment>
<dbReference type="AlphaFoldDB" id="A0A0F9D6M3"/>
<comment type="similarity">
    <text evidence="2">Belongs to the binding-protein-dependent transport system permease family. CysTW subfamily.</text>
</comment>
<organism evidence="9">
    <name type="scientific">marine sediment metagenome</name>
    <dbReference type="NCBI Taxonomy" id="412755"/>
    <lineage>
        <taxon>unclassified sequences</taxon>
        <taxon>metagenomes</taxon>
        <taxon>ecological metagenomes</taxon>
    </lineage>
</organism>
<protein>
    <recommendedName>
        <fullName evidence="10">ABC transmembrane type-1 domain-containing protein</fullName>
    </recommendedName>
</protein>
<evidence type="ECO:0000256" key="4">
    <source>
        <dbReference type="ARBA" id="ARBA00022475"/>
    </source>
</evidence>
<comment type="subcellular location">
    <subcellularLocation>
        <location evidence="1">Cell membrane</location>
        <topology evidence="1">Multi-pass membrane protein</topology>
    </subcellularLocation>
</comment>
<keyword evidence="4" id="KW-1003">Cell membrane</keyword>
<dbReference type="SUPFAM" id="SSF161098">
    <property type="entry name" value="MetI-like"/>
    <property type="match status" value="1"/>
</dbReference>
<dbReference type="EMBL" id="LAZR01030185">
    <property type="protein sequence ID" value="KKL57383.1"/>
    <property type="molecule type" value="Genomic_DNA"/>
</dbReference>
<name>A0A0F9D6M3_9ZZZZ</name>
<dbReference type="GO" id="GO:0005886">
    <property type="term" value="C:plasma membrane"/>
    <property type="evidence" value="ECO:0007669"/>
    <property type="project" value="UniProtKB-SubCell"/>
</dbReference>
<evidence type="ECO:0008006" key="10">
    <source>
        <dbReference type="Google" id="ProtNLM"/>
    </source>
</evidence>
<evidence type="ECO:0000256" key="2">
    <source>
        <dbReference type="ARBA" id="ARBA00007069"/>
    </source>
</evidence>
<evidence type="ECO:0000256" key="8">
    <source>
        <dbReference type="SAM" id="Phobius"/>
    </source>
</evidence>
<feature type="transmembrane region" description="Helical" evidence="8">
    <location>
        <begin position="62"/>
        <end position="83"/>
    </location>
</feature>
<gene>
    <name evidence="9" type="ORF">LCGC14_2235980</name>
</gene>
<evidence type="ECO:0000256" key="5">
    <source>
        <dbReference type="ARBA" id="ARBA00022692"/>
    </source>
</evidence>
<dbReference type="PANTHER" id="PTHR42929:SF6">
    <property type="entry name" value="IRON(III)-TRANSPORT SYSTEM PERMEASE PROTEIN SFUB"/>
    <property type="match status" value="1"/>
</dbReference>